<keyword evidence="2" id="KW-1185">Reference proteome</keyword>
<dbReference type="EMBL" id="JAGPYM010000023">
    <property type="protein sequence ID" value="KAH6883501.1"/>
    <property type="molecule type" value="Genomic_DNA"/>
</dbReference>
<name>A0A9P9AKS7_9HYPO</name>
<comment type="caution">
    <text evidence="1">The sequence shown here is derived from an EMBL/GenBank/DDBJ whole genome shotgun (WGS) entry which is preliminary data.</text>
</comment>
<dbReference type="Gene3D" id="3.40.50.1820">
    <property type="entry name" value="alpha/beta hydrolase"/>
    <property type="match status" value="1"/>
</dbReference>
<evidence type="ECO:0000313" key="2">
    <source>
        <dbReference type="Proteomes" id="UP000777438"/>
    </source>
</evidence>
<accession>A0A9P9AKS7</accession>
<dbReference type="AlphaFoldDB" id="A0A9P9AKS7"/>
<gene>
    <name evidence="1" type="ORF">B0T10DRAFT_410928</name>
</gene>
<dbReference type="PANTHER" id="PTHR48182:SF3">
    <property type="entry name" value="DUF676 DOMAIN-CONTAINING PROTEIN"/>
    <property type="match status" value="1"/>
</dbReference>
<dbReference type="OrthoDB" id="626167at2759"/>
<organism evidence="1 2">
    <name type="scientific">Thelonectria olida</name>
    <dbReference type="NCBI Taxonomy" id="1576542"/>
    <lineage>
        <taxon>Eukaryota</taxon>
        <taxon>Fungi</taxon>
        <taxon>Dikarya</taxon>
        <taxon>Ascomycota</taxon>
        <taxon>Pezizomycotina</taxon>
        <taxon>Sordariomycetes</taxon>
        <taxon>Hypocreomycetidae</taxon>
        <taxon>Hypocreales</taxon>
        <taxon>Nectriaceae</taxon>
        <taxon>Thelonectria</taxon>
    </lineage>
</organism>
<protein>
    <submittedName>
        <fullName evidence="1">Uncharacterized protein</fullName>
    </submittedName>
</protein>
<dbReference type="InterPro" id="IPR029058">
    <property type="entry name" value="AB_hydrolase_fold"/>
</dbReference>
<dbReference type="SUPFAM" id="SSF53474">
    <property type="entry name" value="alpha/beta-Hydrolases"/>
    <property type="match status" value="1"/>
</dbReference>
<feature type="non-terminal residue" evidence="1">
    <location>
        <position position="1"/>
    </location>
</feature>
<reference evidence="1 2" key="1">
    <citation type="journal article" date="2021" name="Nat. Commun.">
        <title>Genetic determinants of endophytism in the Arabidopsis root mycobiome.</title>
        <authorList>
            <person name="Mesny F."/>
            <person name="Miyauchi S."/>
            <person name="Thiergart T."/>
            <person name="Pickel B."/>
            <person name="Atanasova L."/>
            <person name="Karlsson M."/>
            <person name="Huettel B."/>
            <person name="Barry K.W."/>
            <person name="Haridas S."/>
            <person name="Chen C."/>
            <person name="Bauer D."/>
            <person name="Andreopoulos W."/>
            <person name="Pangilinan J."/>
            <person name="LaButti K."/>
            <person name="Riley R."/>
            <person name="Lipzen A."/>
            <person name="Clum A."/>
            <person name="Drula E."/>
            <person name="Henrissat B."/>
            <person name="Kohler A."/>
            <person name="Grigoriev I.V."/>
            <person name="Martin F.M."/>
            <person name="Hacquard S."/>
        </authorList>
    </citation>
    <scope>NUCLEOTIDE SEQUENCE [LARGE SCALE GENOMIC DNA]</scope>
    <source>
        <strain evidence="1 2">MPI-CAGE-CH-0241</strain>
    </source>
</reference>
<dbReference type="PANTHER" id="PTHR48182">
    <property type="entry name" value="PROTEIN SERAC1"/>
    <property type="match status" value="1"/>
</dbReference>
<evidence type="ECO:0000313" key="1">
    <source>
        <dbReference type="EMBL" id="KAH6883501.1"/>
    </source>
</evidence>
<dbReference type="InterPro" id="IPR052374">
    <property type="entry name" value="SERAC1"/>
</dbReference>
<sequence length="110" mass="12431">IIAVHGLGSNVDWPWTLKDDEKPVNWLRDLDMLPAKVLKSRIIVYNYESRWHADAPKTRLQLCGEELIHSVHSFRGSTSNRPIVFVGHSPGGNVIVHVSSCDCPRCAFIR</sequence>
<proteinExistence type="predicted"/>
<dbReference type="Proteomes" id="UP000777438">
    <property type="component" value="Unassembled WGS sequence"/>
</dbReference>